<organism evidence="1 2">
    <name type="scientific">Cellulomonas denverensis</name>
    <dbReference type="NCBI Taxonomy" id="264297"/>
    <lineage>
        <taxon>Bacteria</taxon>
        <taxon>Bacillati</taxon>
        <taxon>Actinomycetota</taxon>
        <taxon>Actinomycetes</taxon>
        <taxon>Micrococcales</taxon>
        <taxon>Cellulomonadaceae</taxon>
        <taxon>Cellulomonas</taxon>
    </lineage>
</organism>
<dbReference type="InterPro" id="IPR025101">
    <property type="entry name" value="DUF4012"/>
</dbReference>
<dbReference type="InterPro" id="IPR006311">
    <property type="entry name" value="TAT_signal"/>
</dbReference>
<dbReference type="PROSITE" id="PS51318">
    <property type="entry name" value="TAT"/>
    <property type="match status" value="1"/>
</dbReference>
<gene>
    <name evidence="1" type="ORF">HGA03_01495</name>
</gene>
<dbReference type="EMBL" id="JAAXOX010000001">
    <property type="protein sequence ID" value="NKY21334.1"/>
    <property type="molecule type" value="Genomic_DNA"/>
</dbReference>
<dbReference type="AlphaFoldDB" id="A0A7X6KSU8"/>
<accession>A0A7X6KSU8</accession>
<keyword evidence="2" id="KW-1185">Reference proteome</keyword>
<proteinExistence type="predicted"/>
<protein>
    <submittedName>
        <fullName evidence="1">DUF4012 domain-containing protein</fullName>
    </submittedName>
</protein>
<evidence type="ECO:0000313" key="2">
    <source>
        <dbReference type="Proteomes" id="UP000581206"/>
    </source>
</evidence>
<name>A0A7X6KSU8_9CELL</name>
<dbReference type="Proteomes" id="UP000581206">
    <property type="component" value="Unassembled WGS sequence"/>
</dbReference>
<dbReference type="RefSeq" id="WP_168628439.1">
    <property type="nucleotide sequence ID" value="NZ_BONL01000003.1"/>
</dbReference>
<reference evidence="1 2" key="1">
    <citation type="submission" date="2020-04" db="EMBL/GenBank/DDBJ databases">
        <title>MicrobeNet Type strains.</title>
        <authorList>
            <person name="Nicholson A.C."/>
        </authorList>
    </citation>
    <scope>NUCLEOTIDE SEQUENCE [LARGE SCALE GENOMIC DNA]</scope>
    <source>
        <strain evidence="1 2">ATCC BAA-788</strain>
    </source>
</reference>
<evidence type="ECO:0000313" key="1">
    <source>
        <dbReference type="EMBL" id="NKY21334.1"/>
    </source>
</evidence>
<comment type="caution">
    <text evidence="1">The sequence shown here is derived from an EMBL/GenBank/DDBJ whole genome shotgun (WGS) entry which is preliminary data.</text>
</comment>
<sequence length="579" mass="58599">MTMRRRLLVIAAVLCGVLLVGGVWLGVRVAQAGTALQRLSDRTGPVLAALTSGDTAALAEDLPALQTAAAQARSATGDPIVGLGSRLPWLGDDLRALTAVARAADTLAGEPVQALLDLTAALGAPSGDGLDLSAVAGAGPGLAAGLDAVAGLSEELAALDPAGLTGPVRAGVEQLSPLLTVDPAELRAAAGLAERLPGLLAAGGERRYLLLAMNPAELRSQGGIVGSVAVLTVTDGRVVLSDQRGTTELPELSGPALPLTAAETALYGDRLGRWIQDVVLSPDFPRAAALAAGYWEQTVGGRVDGVLATDPVALSAVLAAAGDTVRVDGREVAPAELIGLLLRQAYLDHGDPRDGDAFYARTATAAFDALAGVLAEPQTLLAVAAALRDQVDDGRLRFWSADPAEQRAVAATPLAADFLSGIPEGDAVGVFLDDATAGKLGADLSVRTAVQFTGCGTARPTARITVTLDYRPPADIATYPAQVLGDGGTGVPAGWIVTNLSVYSARGEAAVSIERDGRPIGGAHGEIDGRSVHAVTSRLAPDGSETYLIEVPAPGGRLTLWTTPTIDAPGRVVAGCAVG</sequence>
<dbReference type="Pfam" id="PF13196">
    <property type="entry name" value="DUF4012"/>
    <property type="match status" value="1"/>
</dbReference>